<reference evidence="4" key="1">
    <citation type="submission" date="2019-03" db="EMBL/GenBank/DDBJ databases">
        <title>Snf2 controls pulcherriminic acid biosynthesis and connects pigmentation and antifungal activity of the yeast Metschnikowia pulcherrima.</title>
        <authorList>
            <person name="Gore-Lloyd D."/>
            <person name="Sumann I."/>
            <person name="Brachmann A.O."/>
            <person name="Schneeberger K."/>
            <person name="Ortiz-Merino R.A."/>
            <person name="Moreno-Beltran M."/>
            <person name="Schlaefli M."/>
            <person name="Kirner P."/>
            <person name="Santos Kron A."/>
            <person name="Wolfe K.H."/>
            <person name="Piel J."/>
            <person name="Ahrens C.H."/>
            <person name="Henk D."/>
            <person name="Freimoser F.M."/>
        </authorList>
    </citation>
    <scope>NUCLEOTIDE SEQUENCE [LARGE SCALE GENOMIC DNA]</scope>
    <source>
        <strain evidence="4">APC 1.2</strain>
    </source>
</reference>
<dbReference type="SUPFAM" id="SSF109993">
    <property type="entry name" value="VPS9 domain"/>
    <property type="match status" value="1"/>
</dbReference>
<sequence length="781" mass="87886">MPLSTLLQDLIAEVDEITEKDPHPKVDALVSAFVAYLKEPRYQNPLTLIELKKLFDAFYEDLNSLVFHIYTQLNTNKRQLLKRSEIFKLDPKQFDYLNAIANYSSSSVKLSKRSDPEALFQLRVFGFYKFLTILKTIELAHSKLFASSSSSDSTPLYEKVFKFDLRDIHFQKLLSEKIKILRQLRLPIQCFLESESQSESSVLEKALHSLENEKNDHLTDLKLAFSQLIQAQTPASKLSIVVHIQKIILNLCASFNNNDQSRLSNDVLIPAFIYVLVNHFPCEVENGLYLHFTFVKNFWKPLDPHQVNTSRLTLTTSLSSYNPIDKNSSSKNIQSRSLAELLNLDENAKVTSEVFKNELAEFSSDEALVNFIQSKYLNTGELQFCLTNCEAVLYFLLNTPISDIAPKGFTIPADVLDNETFNLSLHEIIQKKYEGPDVINPKDLSKLLEDEFDDTSRSRSSSLFETITNAVSQSVNRSRSNSGVKTTDPFPKKELSSLTADFETSLKQFSGQTEPYGLSRVRNIFERIGLASHLQVKPVESDTEDLQDTVAMLDHTPEPNRSKRSQSLFDKLSPNLSRARSGSLENPGNSQAASLRRATLSSKFSNGMTEFMTKISSAANTAAGSSASIVATENSSRAVHASLSSVHSIEDPFEDAGYVGRNLLGPRSSSLQTMEKWFCNIPDNPPDETSVRHRSNTSISSKCFNTLESNYNEGSVFSASFGELTKFHFTDFESMTINDLKKLKCYYDQLCTELISEKTGLKSSKEFLPDDAKEIMSHTSS</sequence>
<accession>A0A4P6XI41</accession>
<evidence type="ECO:0000313" key="4">
    <source>
        <dbReference type="Proteomes" id="UP000292447"/>
    </source>
</evidence>
<evidence type="ECO:0000259" key="2">
    <source>
        <dbReference type="PROSITE" id="PS51205"/>
    </source>
</evidence>
<dbReference type="Pfam" id="PF02204">
    <property type="entry name" value="VPS9"/>
    <property type="match status" value="1"/>
</dbReference>
<dbReference type="Gene3D" id="1.20.1050.80">
    <property type="entry name" value="VPS9 domain"/>
    <property type="match status" value="1"/>
</dbReference>
<dbReference type="STRING" id="2163413.A0A4P6XI41"/>
<organism evidence="3 4">
    <name type="scientific">Metschnikowia aff. pulcherrima</name>
    <dbReference type="NCBI Taxonomy" id="2163413"/>
    <lineage>
        <taxon>Eukaryota</taxon>
        <taxon>Fungi</taxon>
        <taxon>Dikarya</taxon>
        <taxon>Ascomycota</taxon>
        <taxon>Saccharomycotina</taxon>
        <taxon>Pichiomycetes</taxon>
        <taxon>Metschnikowiaceae</taxon>
        <taxon>Metschnikowia</taxon>
    </lineage>
</organism>
<evidence type="ECO:0000313" key="3">
    <source>
        <dbReference type="EMBL" id="QBM86830.1"/>
    </source>
</evidence>
<protein>
    <submittedName>
        <fullName evidence="3">Sorting protein 9 (VPS9) domain-containing protein</fullName>
    </submittedName>
</protein>
<evidence type="ECO:0000256" key="1">
    <source>
        <dbReference type="SAM" id="MobiDB-lite"/>
    </source>
</evidence>
<feature type="domain" description="VPS9" evidence="2">
    <location>
        <begin position="168"/>
        <end position="334"/>
    </location>
</feature>
<dbReference type="EMBL" id="CP034457">
    <property type="protein sequence ID" value="QBM86830.1"/>
    <property type="molecule type" value="Genomic_DNA"/>
</dbReference>
<name>A0A4P6XI41_9ASCO</name>
<keyword evidence="4" id="KW-1185">Reference proteome</keyword>
<dbReference type="Proteomes" id="UP000292447">
    <property type="component" value="Chromosome II"/>
</dbReference>
<gene>
    <name evidence="3" type="primary">MPUL0B00200</name>
    <name evidence="3" type="ORF">METSCH_B00200</name>
</gene>
<dbReference type="InterPro" id="IPR037191">
    <property type="entry name" value="VPS9_dom_sf"/>
</dbReference>
<dbReference type="InterPro" id="IPR003123">
    <property type="entry name" value="VPS9"/>
</dbReference>
<proteinExistence type="predicted"/>
<dbReference type="PROSITE" id="PS51205">
    <property type="entry name" value="VPS9"/>
    <property type="match status" value="1"/>
</dbReference>
<dbReference type="AlphaFoldDB" id="A0A4P6XI41"/>
<feature type="region of interest" description="Disordered" evidence="1">
    <location>
        <begin position="576"/>
        <end position="596"/>
    </location>
</feature>